<organism evidence="13">
    <name type="scientific">Marinobacter nauticus</name>
    <name type="common">Marinobacter hydrocarbonoclasticus</name>
    <name type="synonym">Marinobacter aquaeolei</name>
    <dbReference type="NCBI Taxonomy" id="2743"/>
    <lineage>
        <taxon>Bacteria</taxon>
        <taxon>Pseudomonadati</taxon>
        <taxon>Pseudomonadota</taxon>
        <taxon>Gammaproteobacteria</taxon>
        <taxon>Pseudomonadales</taxon>
        <taxon>Marinobacteraceae</taxon>
        <taxon>Marinobacter</taxon>
    </lineage>
</organism>
<gene>
    <name evidence="13" type="ORF">YBY_07480</name>
</gene>
<evidence type="ECO:0000256" key="5">
    <source>
        <dbReference type="ARBA" id="ARBA00022519"/>
    </source>
</evidence>
<dbReference type="GO" id="GO:0015628">
    <property type="term" value="P:protein secretion by the type II secretion system"/>
    <property type="evidence" value="ECO:0007669"/>
    <property type="project" value="InterPro"/>
</dbReference>
<dbReference type="InterPro" id="IPR022346">
    <property type="entry name" value="T2SS_GspH"/>
</dbReference>
<sequence>MIGRQKQSGVNLTELMICLTVIAIVASAGLPSLKGLVDDSQRRAVINDTLGFMALGRQESVINGTLVTLCPLDQDDNCSRDWSQPLTLFKDPGNLRRVASSEQVIRVLPPPKLGYLKVASLSRSYFQYKPNGMIYSDLGNITWCPDDGNPMKAAHIVVRKGGSIRLARDSDGDGIPEKANGTPVTCM</sequence>
<keyword evidence="7 11" id="KW-1133">Transmembrane helix</keyword>
<evidence type="ECO:0000256" key="6">
    <source>
        <dbReference type="ARBA" id="ARBA00022692"/>
    </source>
</evidence>
<dbReference type="Gene3D" id="3.55.40.10">
    <property type="entry name" value="minor pseudopilin epsh domain"/>
    <property type="match status" value="1"/>
</dbReference>
<evidence type="ECO:0000256" key="1">
    <source>
        <dbReference type="ARBA" id="ARBA00004377"/>
    </source>
</evidence>
<dbReference type="GO" id="GO:0015627">
    <property type="term" value="C:type II protein secretion system complex"/>
    <property type="evidence" value="ECO:0007669"/>
    <property type="project" value="InterPro"/>
</dbReference>
<dbReference type="AlphaFoldDB" id="A0A455W1Z1"/>
<comment type="similarity">
    <text evidence="9">Belongs to the GSP H family.</text>
</comment>
<evidence type="ECO:0000313" key="13">
    <source>
        <dbReference type="EMBL" id="BBJ02900.1"/>
    </source>
</evidence>
<protein>
    <recommendedName>
        <fullName evidence="2">Type II secretion system protein H</fullName>
    </recommendedName>
    <alternativeName>
        <fullName evidence="10">General secretion pathway protein H</fullName>
    </alternativeName>
</protein>
<accession>A0A455W1Z1</accession>
<keyword evidence="6 11" id="KW-0812">Transmembrane</keyword>
<dbReference type="InterPro" id="IPR012902">
    <property type="entry name" value="N_methyl_site"/>
</dbReference>
<evidence type="ECO:0000256" key="10">
    <source>
        <dbReference type="ARBA" id="ARBA00030775"/>
    </source>
</evidence>
<keyword evidence="8 11" id="KW-0472">Membrane</keyword>
<evidence type="ECO:0000256" key="7">
    <source>
        <dbReference type="ARBA" id="ARBA00022989"/>
    </source>
</evidence>
<evidence type="ECO:0000256" key="8">
    <source>
        <dbReference type="ARBA" id="ARBA00023136"/>
    </source>
</evidence>
<keyword evidence="4" id="KW-0488">Methylation</keyword>
<keyword evidence="3" id="KW-1003">Cell membrane</keyword>
<name>A0A455W1Z1_MARNT</name>
<evidence type="ECO:0000259" key="12">
    <source>
        <dbReference type="Pfam" id="PF12019"/>
    </source>
</evidence>
<comment type="subcellular location">
    <subcellularLocation>
        <location evidence="1">Cell inner membrane</location>
        <topology evidence="1">Single-pass membrane protein</topology>
    </subcellularLocation>
</comment>
<evidence type="ECO:0000256" key="11">
    <source>
        <dbReference type="SAM" id="Phobius"/>
    </source>
</evidence>
<dbReference type="NCBIfam" id="TIGR02532">
    <property type="entry name" value="IV_pilin_GFxxxE"/>
    <property type="match status" value="1"/>
</dbReference>
<keyword evidence="5" id="KW-0997">Cell inner membrane</keyword>
<dbReference type="SUPFAM" id="SSF54523">
    <property type="entry name" value="Pili subunits"/>
    <property type="match status" value="1"/>
</dbReference>
<dbReference type="Pfam" id="PF12019">
    <property type="entry name" value="GspH"/>
    <property type="match status" value="1"/>
</dbReference>
<feature type="transmembrane region" description="Helical" evidence="11">
    <location>
        <begin position="12"/>
        <end position="33"/>
    </location>
</feature>
<feature type="domain" description="General secretion pathway GspH" evidence="12">
    <location>
        <begin position="47"/>
        <end position="161"/>
    </location>
</feature>
<evidence type="ECO:0000256" key="3">
    <source>
        <dbReference type="ARBA" id="ARBA00022475"/>
    </source>
</evidence>
<dbReference type="GO" id="GO:0005886">
    <property type="term" value="C:plasma membrane"/>
    <property type="evidence" value="ECO:0007669"/>
    <property type="project" value="UniProtKB-SubCell"/>
</dbReference>
<evidence type="ECO:0000256" key="4">
    <source>
        <dbReference type="ARBA" id="ARBA00022481"/>
    </source>
</evidence>
<dbReference type="InterPro" id="IPR045584">
    <property type="entry name" value="Pilin-like"/>
</dbReference>
<dbReference type="EMBL" id="AP019537">
    <property type="protein sequence ID" value="BBJ02900.1"/>
    <property type="molecule type" value="Genomic_DNA"/>
</dbReference>
<evidence type="ECO:0000256" key="9">
    <source>
        <dbReference type="ARBA" id="ARBA00025772"/>
    </source>
</evidence>
<reference evidence="13" key="1">
    <citation type="submission" date="2019-03" db="EMBL/GenBank/DDBJ databases">
        <title>Whole genome analysis of nitrate-reducing bacteria Marinobacter hydrocarbonoclasticus YB03.</title>
        <authorList>
            <person name="Azam A.H."/>
            <person name="Yuk S.R."/>
            <person name="Kamarisima K."/>
            <person name="Miyanaga K."/>
            <person name="Tanji Y."/>
        </authorList>
    </citation>
    <scope>NUCLEOTIDE SEQUENCE</scope>
    <source>
        <strain evidence="13">YB03</strain>
    </source>
</reference>
<evidence type="ECO:0000256" key="2">
    <source>
        <dbReference type="ARBA" id="ARBA00021549"/>
    </source>
</evidence>
<proteinExistence type="inferred from homology"/>